<organism evidence="4 5">
    <name type="scientific">Streptomyces rapamycinicus (strain ATCC 29253 / DSM 41530 / NRRL 5491 / AYB-994)</name>
    <name type="common">Streptomyces hygroscopicus (strain ATCC 29253)</name>
    <dbReference type="NCBI Taxonomy" id="1343740"/>
    <lineage>
        <taxon>Bacteria</taxon>
        <taxon>Bacillati</taxon>
        <taxon>Actinomycetota</taxon>
        <taxon>Actinomycetes</taxon>
        <taxon>Kitasatosporales</taxon>
        <taxon>Streptomycetaceae</taxon>
        <taxon>Streptomyces</taxon>
        <taxon>Streptomyces violaceusniger group</taxon>
    </lineage>
</organism>
<reference evidence="4 5" key="1">
    <citation type="journal article" date="2018" name="J. Biol. Chem.">
        <title>Discovery of the actinoplanic acid pathway in Streptomyces rapamycinicus reveals a genetically conserved synergism with rapamycin.</title>
        <authorList>
            <person name="Mrak P."/>
            <person name="Krastel P."/>
            <person name="Pivk Lukancic P."/>
            <person name="Tao J."/>
            <person name="Pistorius D."/>
            <person name="Moore C.M."/>
        </authorList>
    </citation>
    <scope>NUCLEOTIDE SEQUENCE [LARGE SCALE GENOMIC DNA]</scope>
    <source>
        <strain evidence="4 5">NRRL 5491</strain>
    </source>
</reference>
<dbReference type="KEGG" id="src:M271_48860"/>
<evidence type="ECO:0000256" key="2">
    <source>
        <dbReference type="ARBA" id="ARBA00022777"/>
    </source>
</evidence>
<name>A0A0A0NUP6_STRRN</name>
<keyword evidence="1" id="KW-0808">Transferase</keyword>
<keyword evidence="2" id="KW-0418">Kinase</keyword>
<dbReference type="RefSeq" id="WP_020874613.1">
    <property type="nucleotide sequence ID" value="NC_022785.1"/>
</dbReference>
<dbReference type="PANTHER" id="PTHR24421:SF56">
    <property type="entry name" value="OXYGEN SENSOR HISTIDINE KINASE RESPONSE REGULATOR DOST"/>
    <property type="match status" value="1"/>
</dbReference>
<protein>
    <recommendedName>
        <fullName evidence="6">Histidine kinase</fullName>
    </recommendedName>
</protein>
<dbReference type="GO" id="GO:0000160">
    <property type="term" value="P:phosphorelay signal transduction system"/>
    <property type="evidence" value="ECO:0007669"/>
    <property type="project" value="UniProtKB-KW"/>
</dbReference>
<keyword evidence="3" id="KW-0902">Two-component regulatory system</keyword>
<dbReference type="AlphaFoldDB" id="A0A0A0NUP6"/>
<sequence length="59" mass="6363">MLRLKVADDGRGIDPAVTRRSGLANLQRRAEELGGSFSLRPNEPNGTLLEWAAPLHAAP</sequence>
<accession>A0A0A0NUP6</accession>
<proteinExistence type="predicted"/>
<dbReference type="GO" id="GO:0016301">
    <property type="term" value="F:kinase activity"/>
    <property type="evidence" value="ECO:0007669"/>
    <property type="project" value="UniProtKB-KW"/>
</dbReference>
<dbReference type="Proteomes" id="UP000281594">
    <property type="component" value="Unassembled WGS sequence"/>
</dbReference>
<dbReference type="SUPFAM" id="SSF55874">
    <property type="entry name" value="ATPase domain of HSP90 chaperone/DNA topoisomerase II/histidine kinase"/>
    <property type="match status" value="1"/>
</dbReference>
<dbReference type="HOGENOM" id="CLU_2958968_0_0_11"/>
<evidence type="ECO:0000256" key="3">
    <source>
        <dbReference type="ARBA" id="ARBA00023012"/>
    </source>
</evidence>
<dbReference type="EMBL" id="QYCY01000004">
    <property type="protein sequence ID" value="RLV72030.1"/>
    <property type="molecule type" value="Genomic_DNA"/>
</dbReference>
<dbReference type="Gene3D" id="3.30.565.10">
    <property type="entry name" value="Histidine kinase-like ATPase, C-terminal domain"/>
    <property type="match status" value="1"/>
</dbReference>
<dbReference type="PANTHER" id="PTHR24421">
    <property type="entry name" value="NITRATE/NITRITE SENSOR PROTEIN NARX-RELATED"/>
    <property type="match status" value="1"/>
</dbReference>
<evidence type="ECO:0000313" key="5">
    <source>
        <dbReference type="Proteomes" id="UP000281594"/>
    </source>
</evidence>
<dbReference type="eggNOG" id="COG4585">
    <property type="taxonomic scope" value="Bacteria"/>
</dbReference>
<gene>
    <name evidence="4" type="ORF">D3C57_145925</name>
</gene>
<evidence type="ECO:0000256" key="1">
    <source>
        <dbReference type="ARBA" id="ARBA00022679"/>
    </source>
</evidence>
<evidence type="ECO:0000313" key="4">
    <source>
        <dbReference type="EMBL" id="RLV72030.1"/>
    </source>
</evidence>
<evidence type="ECO:0008006" key="6">
    <source>
        <dbReference type="Google" id="ProtNLM"/>
    </source>
</evidence>
<dbReference type="InterPro" id="IPR050482">
    <property type="entry name" value="Sensor_HK_TwoCompSys"/>
</dbReference>
<dbReference type="InterPro" id="IPR036890">
    <property type="entry name" value="HATPase_C_sf"/>
</dbReference>
<dbReference type="STRING" id="1343740.M271_48860"/>
<comment type="caution">
    <text evidence="4">The sequence shown here is derived from an EMBL/GenBank/DDBJ whole genome shotgun (WGS) entry which is preliminary data.</text>
</comment>